<reference evidence="1 2" key="1">
    <citation type="journal article" date="2016" name="Nat. Commun.">
        <title>Thousands of microbial genomes shed light on interconnected biogeochemical processes in an aquifer system.</title>
        <authorList>
            <person name="Anantharaman K."/>
            <person name="Brown C.T."/>
            <person name="Hug L.A."/>
            <person name="Sharon I."/>
            <person name="Castelle C.J."/>
            <person name="Probst A.J."/>
            <person name="Thomas B.C."/>
            <person name="Singh A."/>
            <person name="Wilkins M.J."/>
            <person name="Karaoz U."/>
            <person name="Brodie E.L."/>
            <person name="Williams K.H."/>
            <person name="Hubbard S.S."/>
            <person name="Banfield J.F."/>
        </authorList>
    </citation>
    <scope>NUCLEOTIDE SEQUENCE [LARGE SCALE GENOMIC DNA]</scope>
</reference>
<evidence type="ECO:0000313" key="2">
    <source>
        <dbReference type="Proteomes" id="UP000176336"/>
    </source>
</evidence>
<dbReference type="AlphaFoldDB" id="A0A1F5ITD8"/>
<proteinExistence type="predicted"/>
<dbReference type="Proteomes" id="UP000176336">
    <property type="component" value="Unassembled WGS sequence"/>
</dbReference>
<evidence type="ECO:0000313" key="1">
    <source>
        <dbReference type="EMBL" id="OGE19635.1"/>
    </source>
</evidence>
<sequence length="1071" mass="121083">MTEIAGLSEANTIQLPSPDRIEPLKPTVEKLTNAFYLRSLLNEGKKAAAGMDQPFYLECLAKAQAKAGYAAEALQTIENNNDPDIHTEVEAAALVQEAKTSDNPRVNLQKAGRMIHLKKHPRKIGLLAELASEQAKLGFNTDAETTIGLKKPPYKIASFKNTTTGETYRLLEALSAIALARTKKGEDPRPIFSLAETLIAFGEVSPERRPGEYAKIARTQAQAGIDPSETIDITLKYINGNHNQSEELHLSNISAAKATAFIFNPNSKETLSKIWQLIEEKPLRAQQAPDHENRIRAKALINLAQFLHQSGVDSTSTFQRLETFCQNHHVSLAQDRDYILYLAETGHVKQAASLASTKNLEEARLFLHLLPEIAPILAKKSFTPKQIQELPPEIVERITPESNNWPAIQILSQNRPFMILRDHTKPAVEVSARAGQLSRVAANTDQERQEINTARKEIKEFALTQSEQHPSAWKAYVQSVVTLNDYGTASNELLLLLDHLQKDSSIIQPERYVMQVLKALIEIENPKGQTIATRLFTMENFNSRYREYFAKKLFEAEYWDPNLGKYLQEQITEESTKQPSLSQTQSEILRTLIEDFGLTPDLPSYQVLEKPGVLHSTTLANRVNELKKRIREFDGKSRDELIELFQTNPEALQIYYITKAGEYRYSVVNNYSQEKFATITKRIGELAVHEPTLQRFQDILKKIGLSEEEAASIITDARAGKPLIISPTRVFSFSSLVEYGSSYEQALERLQNVWLEELPSLIFAKARKLQPQTMADSLQTLEESRKNTYPAELNRLLERLKTTGTKISPQDISAIAKDLRNNLIQKYKQTKDKESQQMVHRASEEDLIKHFVRNHLPDSPATDEWENHLRETFVALQEAQAKQQKETKTTEKTLELTFLDKNVDFVRALRFADAAQCCFNAGDTNFKARTYEYVTRLNKDPLSFMMDLKAEGSNNIMGFIFGRTGVNPQTGKPVIMLNGIYSQMKGPTLNENILKIIEEQMGGRLHADTIVIASQHGGKIEQPKGYEKSEIELEAIRALQNTEDQPEKKVYDDIGNVANGKFKFSGYIKRL</sequence>
<gene>
    <name evidence="1" type="ORF">A2871_03140</name>
</gene>
<name>A0A1F5ITD8_9BACT</name>
<comment type="caution">
    <text evidence="1">The sequence shown here is derived from an EMBL/GenBank/DDBJ whole genome shotgun (WGS) entry which is preliminary data.</text>
</comment>
<accession>A0A1F5ITD8</accession>
<protein>
    <submittedName>
        <fullName evidence="1">Uncharacterized protein</fullName>
    </submittedName>
</protein>
<dbReference type="EMBL" id="MFCR01000002">
    <property type="protein sequence ID" value="OGE19635.1"/>
    <property type="molecule type" value="Genomic_DNA"/>
</dbReference>
<organism evidence="1 2">
    <name type="scientific">Candidatus Daviesbacteria bacterium RIFCSPHIGHO2_01_FULL_41_23</name>
    <dbReference type="NCBI Taxonomy" id="1797764"/>
    <lineage>
        <taxon>Bacteria</taxon>
        <taxon>Candidatus Daviesiibacteriota</taxon>
    </lineage>
</organism>